<dbReference type="Pfam" id="PF02556">
    <property type="entry name" value="SecB"/>
    <property type="match status" value="1"/>
</dbReference>
<comment type="similarity">
    <text evidence="1">Belongs to the SecB family.</text>
</comment>
<evidence type="ECO:0000256" key="1">
    <source>
        <dbReference type="ARBA" id="ARBA00009990"/>
    </source>
</evidence>
<name>A0A9D1Q067_9FIRM</name>
<reference evidence="2" key="1">
    <citation type="journal article" date="2021" name="PeerJ">
        <title>Extensive microbial diversity within the chicken gut microbiome revealed by metagenomics and culture.</title>
        <authorList>
            <person name="Gilroy R."/>
            <person name="Ravi A."/>
            <person name="Getino M."/>
            <person name="Pursley I."/>
            <person name="Horton D.L."/>
            <person name="Alikhan N.F."/>
            <person name="Baker D."/>
            <person name="Gharbi K."/>
            <person name="Hall N."/>
            <person name="Watson M."/>
            <person name="Adriaenssens E.M."/>
            <person name="Foster-Nyarko E."/>
            <person name="Jarju S."/>
            <person name="Secka A."/>
            <person name="Antonio M."/>
            <person name="Oren A."/>
            <person name="Chaudhuri R.R."/>
            <person name="La Ragione R."/>
            <person name="Hildebrand F."/>
            <person name="Pallen M.J."/>
        </authorList>
    </citation>
    <scope>NUCLEOTIDE SEQUENCE</scope>
    <source>
        <strain evidence="2">12435</strain>
    </source>
</reference>
<proteinExistence type="inferred from homology"/>
<gene>
    <name evidence="2" type="ORF">H9892_03115</name>
</gene>
<organism evidence="2 3">
    <name type="scientific">Candidatus Protoclostridium stercorigallinarum</name>
    <dbReference type="NCBI Taxonomy" id="2838741"/>
    <lineage>
        <taxon>Bacteria</taxon>
        <taxon>Bacillati</taxon>
        <taxon>Bacillota</taxon>
        <taxon>Clostridia</taxon>
        <taxon>Candidatus Protoclostridium</taxon>
    </lineage>
</organism>
<protein>
    <submittedName>
        <fullName evidence="2">Protein-export chaperone SecB</fullName>
    </submittedName>
</protein>
<dbReference type="SUPFAM" id="SSF54611">
    <property type="entry name" value="SecB-like"/>
    <property type="match status" value="1"/>
</dbReference>
<dbReference type="Gene3D" id="3.10.420.10">
    <property type="entry name" value="SecB-like"/>
    <property type="match status" value="1"/>
</dbReference>
<evidence type="ECO:0000313" key="3">
    <source>
        <dbReference type="Proteomes" id="UP000823990"/>
    </source>
</evidence>
<evidence type="ECO:0000313" key="2">
    <source>
        <dbReference type="EMBL" id="HIW02306.1"/>
    </source>
</evidence>
<dbReference type="AlphaFoldDB" id="A0A9D1Q067"/>
<sequence>MVKFRMLGMHCEDMRFRLNVVKAEPQTKFEIKPEFNRQIKKIKEMPKRRVIELTVKMIGTETDPKPFDLAIRLVANFELEEEIWLAEDEREFVAAATRATFPYLRSAITNLTAAAMINPLILPPIDGGALFPDAKPADQPAEQA</sequence>
<dbReference type="GO" id="GO:0051082">
    <property type="term" value="F:unfolded protein binding"/>
    <property type="evidence" value="ECO:0007669"/>
    <property type="project" value="InterPro"/>
</dbReference>
<dbReference type="GO" id="GO:0051262">
    <property type="term" value="P:protein tetramerization"/>
    <property type="evidence" value="ECO:0007669"/>
    <property type="project" value="InterPro"/>
</dbReference>
<dbReference type="EMBL" id="DXHS01000056">
    <property type="protein sequence ID" value="HIW02306.1"/>
    <property type="molecule type" value="Genomic_DNA"/>
</dbReference>
<dbReference type="InterPro" id="IPR003708">
    <property type="entry name" value="SecB"/>
</dbReference>
<dbReference type="Proteomes" id="UP000823990">
    <property type="component" value="Unassembled WGS sequence"/>
</dbReference>
<accession>A0A9D1Q067</accession>
<dbReference type="GO" id="GO:0015031">
    <property type="term" value="P:protein transport"/>
    <property type="evidence" value="ECO:0007669"/>
    <property type="project" value="InterPro"/>
</dbReference>
<reference evidence="2" key="2">
    <citation type="submission" date="2021-04" db="EMBL/GenBank/DDBJ databases">
        <authorList>
            <person name="Gilroy R."/>
        </authorList>
    </citation>
    <scope>NUCLEOTIDE SEQUENCE</scope>
    <source>
        <strain evidence="2">12435</strain>
    </source>
</reference>
<comment type="caution">
    <text evidence="2">The sequence shown here is derived from an EMBL/GenBank/DDBJ whole genome shotgun (WGS) entry which is preliminary data.</text>
</comment>
<dbReference type="InterPro" id="IPR035958">
    <property type="entry name" value="SecB-like_sf"/>
</dbReference>